<evidence type="ECO:0000256" key="1">
    <source>
        <dbReference type="ARBA" id="ARBA00004707"/>
    </source>
</evidence>
<evidence type="ECO:0000313" key="7">
    <source>
        <dbReference type="Proteomes" id="UP000029055"/>
    </source>
</evidence>
<organism evidence="6 7">
    <name type="scientific">Bifidobacterium subtile</name>
    <dbReference type="NCBI Taxonomy" id="77635"/>
    <lineage>
        <taxon>Bacteria</taxon>
        <taxon>Bacillati</taxon>
        <taxon>Actinomycetota</taxon>
        <taxon>Actinomycetes</taxon>
        <taxon>Bifidobacteriales</taxon>
        <taxon>Bifidobacteriaceae</taxon>
        <taxon>Bifidobacterium</taxon>
    </lineage>
</organism>
<reference evidence="6 7" key="1">
    <citation type="submission" date="2014-03" db="EMBL/GenBank/DDBJ databases">
        <title>Genomics of Bifidobacteria.</title>
        <authorList>
            <person name="Ventura M."/>
            <person name="Milani C."/>
            <person name="Lugli G.A."/>
        </authorList>
    </citation>
    <scope>NUCLEOTIDE SEQUENCE [LARGE SCALE GENOMIC DNA]</scope>
    <source>
        <strain evidence="6 7">LMG 11597</strain>
    </source>
</reference>
<dbReference type="GO" id="GO:0070490">
    <property type="term" value="P:protein pupylation"/>
    <property type="evidence" value="ECO:0007669"/>
    <property type="project" value="InterPro"/>
</dbReference>
<evidence type="ECO:0000256" key="5">
    <source>
        <dbReference type="SAM" id="MobiDB-lite"/>
    </source>
</evidence>
<dbReference type="AlphaFoldDB" id="A0A087EB35"/>
<protein>
    <recommendedName>
        <fullName evidence="3">Prokaryotic ubiquitin-like protein Pup</fullName>
    </recommendedName>
    <alternativeName>
        <fullName evidence="4">Bacterial ubiquitin-like modifier</fullName>
    </alternativeName>
</protein>
<comment type="pathway">
    <text evidence="1">Protein degradation; proteasomal Pup-dependent pathway.</text>
</comment>
<dbReference type="GO" id="GO:0019941">
    <property type="term" value="P:modification-dependent protein catabolic process"/>
    <property type="evidence" value="ECO:0007669"/>
    <property type="project" value="InterPro"/>
</dbReference>
<dbReference type="GO" id="GO:0070628">
    <property type="term" value="F:proteasome binding"/>
    <property type="evidence" value="ECO:0007669"/>
    <property type="project" value="InterPro"/>
</dbReference>
<feature type="region of interest" description="Disordered" evidence="5">
    <location>
        <begin position="25"/>
        <end position="44"/>
    </location>
</feature>
<dbReference type="RefSeq" id="WP_024463718.1">
    <property type="nucleotide sequence ID" value="NZ_CP062939.1"/>
</dbReference>
<dbReference type="UniPathway" id="UPA00997"/>
<dbReference type="InterPro" id="IPR008515">
    <property type="entry name" value="Ubiquitin-like_Pup"/>
</dbReference>
<evidence type="ECO:0000256" key="2">
    <source>
        <dbReference type="ARBA" id="ARBA00010616"/>
    </source>
</evidence>
<dbReference type="STRING" id="77635.BISU_1514"/>
<evidence type="ECO:0000313" key="6">
    <source>
        <dbReference type="EMBL" id="KFJ04986.1"/>
    </source>
</evidence>
<evidence type="ECO:0000256" key="3">
    <source>
        <dbReference type="ARBA" id="ARBA00016748"/>
    </source>
</evidence>
<dbReference type="EMBL" id="JGZR01000002">
    <property type="protein sequence ID" value="KFJ04986.1"/>
    <property type="molecule type" value="Genomic_DNA"/>
</dbReference>
<keyword evidence="7" id="KW-1185">Reference proteome</keyword>
<name>A0A087EB35_9BIFI</name>
<proteinExistence type="inferred from homology"/>
<dbReference type="eggNOG" id="ENOG5031YAF">
    <property type="taxonomic scope" value="Bacteria"/>
</dbReference>
<dbReference type="NCBIfam" id="TIGR03687">
    <property type="entry name" value="pupylate_cterm"/>
    <property type="match status" value="1"/>
</dbReference>
<dbReference type="Pfam" id="PF05639">
    <property type="entry name" value="Pup"/>
    <property type="match status" value="1"/>
</dbReference>
<comment type="similarity">
    <text evidence="2">Belongs to the prokaryotic ubiquitin-like protein family.</text>
</comment>
<comment type="caution">
    <text evidence="6">The sequence shown here is derived from an EMBL/GenBank/DDBJ whole genome shotgun (WGS) entry which is preliminary data.</text>
</comment>
<evidence type="ECO:0000256" key="4">
    <source>
        <dbReference type="ARBA" id="ARBA00032321"/>
    </source>
</evidence>
<dbReference type="OrthoDB" id="3254977at2"/>
<gene>
    <name evidence="6" type="ORF">BISU_1514</name>
</gene>
<dbReference type="GO" id="GO:0010498">
    <property type="term" value="P:proteasomal protein catabolic process"/>
    <property type="evidence" value="ECO:0007669"/>
    <property type="project" value="InterPro"/>
</dbReference>
<sequence>MPQQFQRRQSQDDQFDNVEALRTREAEDAAAARQTNSKADQGDALDSILDDIESTLESNAEEYVGNFVQKGGQ</sequence>
<dbReference type="Proteomes" id="UP000029055">
    <property type="component" value="Unassembled WGS sequence"/>
</dbReference>
<dbReference type="GO" id="GO:0031386">
    <property type="term" value="F:protein tag activity"/>
    <property type="evidence" value="ECO:0007669"/>
    <property type="project" value="InterPro"/>
</dbReference>
<accession>A0A087EB35</accession>